<dbReference type="EMBL" id="UGGO01000001">
    <property type="protein sequence ID" value="STQ43976.1"/>
    <property type="molecule type" value="Genomic_DNA"/>
</dbReference>
<accession>A0A377NDD4</accession>
<organism evidence="1 2">
    <name type="scientific">Ewingella americana</name>
    <dbReference type="NCBI Taxonomy" id="41202"/>
    <lineage>
        <taxon>Bacteria</taxon>
        <taxon>Pseudomonadati</taxon>
        <taxon>Pseudomonadota</taxon>
        <taxon>Gammaproteobacteria</taxon>
        <taxon>Enterobacterales</taxon>
        <taxon>Yersiniaceae</taxon>
        <taxon>Ewingella</taxon>
    </lineage>
</organism>
<protein>
    <submittedName>
        <fullName evidence="1">Uncharacterized protein</fullName>
    </submittedName>
</protein>
<reference evidence="1 2" key="1">
    <citation type="submission" date="2018-06" db="EMBL/GenBank/DDBJ databases">
        <authorList>
            <consortium name="Pathogen Informatics"/>
            <person name="Doyle S."/>
        </authorList>
    </citation>
    <scope>NUCLEOTIDE SEQUENCE [LARGE SCALE GENOMIC DNA]</scope>
    <source>
        <strain evidence="1 2">NCTC12157</strain>
    </source>
</reference>
<proteinExistence type="predicted"/>
<sequence length="35" mass="3917">MYYKVLGKDSPSVDTVVLSSGWVAYTAFGSRSWRC</sequence>
<dbReference type="AlphaFoldDB" id="A0A377NDD4"/>
<evidence type="ECO:0000313" key="1">
    <source>
        <dbReference type="EMBL" id="STQ43976.1"/>
    </source>
</evidence>
<gene>
    <name evidence="1" type="ORF">NCTC12157_01678</name>
</gene>
<dbReference type="Proteomes" id="UP000254304">
    <property type="component" value="Unassembled WGS sequence"/>
</dbReference>
<evidence type="ECO:0000313" key="2">
    <source>
        <dbReference type="Proteomes" id="UP000254304"/>
    </source>
</evidence>
<name>A0A377NDD4_9GAMM</name>